<keyword evidence="1" id="KW-0596">Phosphopantetheine</keyword>
<keyword evidence="2" id="KW-0597">Phosphoprotein</keyword>
<dbReference type="OrthoDB" id="435575at2759"/>
<keyword evidence="3 4" id="KW-0808">Transferase</keyword>
<dbReference type="GO" id="GO:0004312">
    <property type="term" value="F:fatty acid synthase activity"/>
    <property type="evidence" value="ECO:0007669"/>
    <property type="project" value="TreeGrafter"/>
</dbReference>
<comment type="similarity">
    <text evidence="4">Belongs to the thiolase-like superfamily. Beta-ketoacyl-ACP synthases family.</text>
</comment>
<dbReference type="Gene3D" id="3.40.47.10">
    <property type="match status" value="1"/>
</dbReference>
<dbReference type="Pfam" id="PF02801">
    <property type="entry name" value="Ketoacyl-synt_C"/>
    <property type="match status" value="1"/>
</dbReference>
<dbReference type="InterPro" id="IPR014031">
    <property type="entry name" value="Ketoacyl_synth_C"/>
</dbReference>
<evidence type="ECO:0000259" key="6">
    <source>
        <dbReference type="PROSITE" id="PS52004"/>
    </source>
</evidence>
<evidence type="ECO:0000313" key="8">
    <source>
        <dbReference type="Proteomes" id="UP000604046"/>
    </source>
</evidence>
<gene>
    <name evidence="7" type="primary">ppsC</name>
    <name evidence="7" type="ORF">SNAT2548_LOCUS26001</name>
</gene>
<accession>A0A812S364</accession>
<protein>
    <submittedName>
        <fullName evidence="7">PpsC protein</fullName>
    </submittedName>
</protein>
<dbReference type="PANTHER" id="PTHR43775">
    <property type="entry name" value="FATTY ACID SYNTHASE"/>
    <property type="match status" value="1"/>
</dbReference>
<sequence length="423" mass="44447">MFDNVFFGLSEEEAHVMSPGQRLVMQTGYEALHNAGITKASAMGLRCGVYLGDSGCDWPQLFGHLAGPARALGSAQGIGGSRLAHSLGLTGPTLTVDTACSSSLVAIGVAHTALRKVSAEQVDPGVNPHVKMALAQGCNLLLSPRMYILYSGPHMLSPRGRCFTFDGTADGYARGEGCGSLTLKMSPDASEAQLCLAMLIGSAVNQDGRSASMTAPNGPSQQQCIRTSMLESKLSASEINVAECHGTGTALGDPIEVSALRMVMQERPLPILNTSAKTNLGHLEASAGMAGVLKCVNLLNSSSCPPNNHFRNLNPHMDTNGYPVYFANELSDYGSKSGMTGVSSFGFGGTNARGDLWGRALRGSRKTELLDTGEWVVRRQLFYDRVFHYGNPGSSLGKGDGTPKAQSQGSSLKLLVSGSARGK</sequence>
<proteinExistence type="inferred from homology"/>
<evidence type="ECO:0000256" key="2">
    <source>
        <dbReference type="ARBA" id="ARBA00022553"/>
    </source>
</evidence>
<dbReference type="InterPro" id="IPR018201">
    <property type="entry name" value="Ketoacyl_synth_AS"/>
</dbReference>
<dbReference type="PROSITE" id="PS52004">
    <property type="entry name" value="KS3_2"/>
    <property type="match status" value="1"/>
</dbReference>
<dbReference type="PROSITE" id="PS00606">
    <property type="entry name" value="KS3_1"/>
    <property type="match status" value="1"/>
</dbReference>
<evidence type="ECO:0000256" key="4">
    <source>
        <dbReference type="RuleBase" id="RU003694"/>
    </source>
</evidence>
<evidence type="ECO:0000313" key="7">
    <source>
        <dbReference type="EMBL" id="CAE7465762.1"/>
    </source>
</evidence>
<dbReference type="GO" id="GO:0004315">
    <property type="term" value="F:3-oxoacyl-[acyl-carrier-protein] synthase activity"/>
    <property type="evidence" value="ECO:0007669"/>
    <property type="project" value="InterPro"/>
</dbReference>
<dbReference type="Pfam" id="PF00109">
    <property type="entry name" value="ketoacyl-synt"/>
    <property type="match status" value="1"/>
</dbReference>
<feature type="domain" description="Ketosynthase family 3 (KS3)" evidence="6">
    <location>
        <begin position="1"/>
        <end position="358"/>
    </location>
</feature>
<dbReference type="SMART" id="SM00825">
    <property type="entry name" value="PKS_KS"/>
    <property type="match status" value="1"/>
</dbReference>
<dbReference type="InterPro" id="IPR050091">
    <property type="entry name" value="PKS_NRPS_Biosynth_Enz"/>
</dbReference>
<evidence type="ECO:0000256" key="5">
    <source>
        <dbReference type="SAM" id="MobiDB-lite"/>
    </source>
</evidence>
<dbReference type="InterPro" id="IPR016039">
    <property type="entry name" value="Thiolase-like"/>
</dbReference>
<feature type="region of interest" description="Disordered" evidence="5">
    <location>
        <begin position="393"/>
        <end position="423"/>
    </location>
</feature>
<evidence type="ECO:0000256" key="3">
    <source>
        <dbReference type="ARBA" id="ARBA00022679"/>
    </source>
</evidence>
<keyword evidence="8" id="KW-1185">Reference proteome</keyword>
<dbReference type="Proteomes" id="UP000604046">
    <property type="component" value="Unassembled WGS sequence"/>
</dbReference>
<evidence type="ECO:0000256" key="1">
    <source>
        <dbReference type="ARBA" id="ARBA00022450"/>
    </source>
</evidence>
<dbReference type="SUPFAM" id="SSF53901">
    <property type="entry name" value="Thiolase-like"/>
    <property type="match status" value="1"/>
</dbReference>
<dbReference type="InterPro" id="IPR014030">
    <property type="entry name" value="Ketoacyl_synth_N"/>
</dbReference>
<dbReference type="GO" id="GO:0006633">
    <property type="term" value="P:fatty acid biosynthetic process"/>
    <property type="evidence" value="ECO:0007669"/>
    <property type="project" value="InterPro"/>
</dbReference>
<dbReference type="AlphaFoldDB" id="A0A812S364"/>
<reference evidence="7" key="1">
    <citation type="submission" date="2021-02" db="EMBL/GenBank/DDBJ databases">
        <authorList>
            <person name="Dougan E. K."/>
            <person name="Rhodes N."/>
            <person name="Thang M."/>
            <person name="Chan C."/>
        </authorList>
    </citation>
    <scope>NUCLEOTIDE SEQUENCE</scope>
</reference>
<dbReference type="EMBL" id="CAJNDS010002413">
    <property type="protein sequence ID" value="CAE7465762.1"/>
    <property type="molecule type" value="Genomic_DNA"/>
</dbReference>
<comment type="caution">
    <text evidence="7">The sequence shown here is derived from an EMBL/GenBank/DDBJ whole genome shotgun (WGS) entry which is preliminary data.</text>
</comment>
<name>A0A812S364_9DINO</name>
<dbReference type="CDD" id="cd00833">
    <property type="entry name" value="PKS"/>
    <property type="match status" value="1"/>
</dbReference>
<organism evidence="7 8">
    <name type="scientific">Symbiodinium natans</name>
    <dbReference type="NCBI Taxonomy" id="878477"/>
    <lineage>
        <taxon>Eukaryota</taxon>
        <taxon>Sar</taxon>
        <taxon>Alveolata</taxon>
        <taxon>Dinophyceae</taxon>
        <taxon>Suessiales</taxon>
        <taxon>Symbiodiniaceae</taxon>
        <taxon>Symbiodinium</taxon>
    </lineage>
</organism>
<dbReference type="PANTHER" id="PTHR43775:SF37">
    <property type="entry name" value="SI:DKEY-61P9.11"/>
    <property type="match status" value="1"/>
</dbReference>
<dbReference type="InterPro" id="IPR020841">
    <property type="entry name" value="PKS_Beta-ketoAc_synthase_dom"/>
</dbReference>